<dbReference type="GO" id="GO:0016652">
    <property type="term" value="F:oxidoreductase activity, acting on NAD(P)H as acceptor"/>
    <property type="evidence" value="ECO:0007669"/>
    <property type="project" value="InterPro"/>
</dbReference>
<accession>A0A164SH46</accession>
<dbReference type="InterPro" id="IPR023210">
    <property type="entry name" value="NADP_OxRdtase_dom"/>
</dbReference>
<evidence type="ECO:0000256" key="1">
    <source>
        <dbReference type="ARBA" id="ARBA00007905"/>
    </source>
</evidence>
<dbReference type="SUPFAM" id="SSF51430">
    <property type="entry name" value="NAD(P)-linked oxidoreductase"/>
    <property type="match status" value="1"/>
</dbReference>
<dbReference type="PANTHER" id="PTHR43827:SF3">
    <property type="entry name" value="NADP-DEPENDENT OXIDOREDUCTASE DOMAIN-CONTAINING PROTEIN"/>
    <property type="match status" value="1"/>
</dbReference>
<sequence>MVSTITLNDGSKIPIIAFGTWTAGHGQIVTDRVEQALDTGFDHIDTAQSYGNEEETGKAIRESGLKRTQIYVTTKFSGRKDVETSIKDSLKYLGLEYVDLYLVHHPRLANGDIPGLWKKMEKIKADGLAKSIGVSNFGLEDLKILYEHAKVLPVVNQIYFNPYSYKQQLDAHAFGISHGIVTEAYSALDPITRRPGGPVDRPLAVISRRHNVTPEQVLLAWVRQKHAVAVTYSSKKERLEGYLDSLELELLPDEIAALDYAGAKKWWLSTSTIAKRVVPVLAMSALGLGVSYYTGNDIRLSA</sequence>
<dbReference type="InterPro" id="IPR044494">
    <property type="entry name" value="AKR3C2/3"/>
</dbReference>
<feature type="domain" description="NADP-dependent oxidoreductase" evidence="7">
    <location>
        <begin position="16"/>
        <end position="259"/>
    </location>
</feature>
<evidence type="ECO:0000259" key="7">
    <source>
        <dbReference type="Pfam" id="PF00248"/>
    </source>
</evidence>
<keyword evidence="9" id="KW-1185">Reference proteome</keyword>
<dbReference type="Proteomes" id="UP000076722">
    <property type="component" value="Unassembled WGS sequence"/>
</dbReference>
<dbReference type="Pfam" id="PF00248">
    <property type="entry name" value="Aldo_ket_red"/>
    <property type="match status" value="1"/>
</dbReference>
<dbReference type="InterPro" id="IPR018170">
    <property type="entry name" value="Aldo/ket_reductase_CS"/>
</dbReference>
<dbReference type="AlphaFoldDB" id="A0A164SH46"/>
<evidence type="ECO:0000256" key="6">
    <source>
        <dbReference type="PIRSR" id="PIRSR000097-3"/>
    </source>
</evidence>
<evidence type="ECO:0000256" key="4">
    <source>
        <dbReference type="PIRSR" id="PIRSR000097-1"/>
    </source>
</evidence>
<dbReference type="GO" id="GO:0016616">
    <property type="term" value="F:oxidoreductase activity, acting on the CH-OH group of donors, NAD or NADP as acceptor"/>
    <property type="evidence" value="ECO:0007669"/>
    <property type="project" value="UniProtKB-ARBA"/>
</dbReference>
<dbReference type="FunFam" id="3.20.20.100:FF:000002">
    <property type="entry name" value="2,5-diketo-D-gluconic acid reductase A"/>
    <property type="match status" value="1"/>
</dbReference>
<comment type="similarity">
    <text evidence="1">Belongs to the aldo/keto reductase family.</text>
</comment>
<feature type="site" description="Lowers pKa of active site Tyr" evidence="6">
    <location>
        <position position="75"/>
    </location>
</feature>
<feature type="binding site" evidence="5">
    <location>
        <position position="104"/>
    </location>
    <ligand>
        <name>substrate</name>
    </ligand>
</feature>
<dbReference type="CDD" id="cd19120">
    <property type="entry name" value="AKR_AKR3C2-3"/>
    <property type="match status" value="1"/>
</dbReference>
<evidence type="ECO:0000313" key="8">
    <source>
        <dbReference type="EMBL" id="KZS91476.1"/>
    </source>
</evidence>
<proteinExistence type="inferred from homology"/>
<dbReference type="InterPro" id="IPR020471">
    <property type="entry name" value="AKR"/>
</dbReference>
<dbReference type="STRING" id="1314777.A0A164SH46"/>
<feature type="active site" description="Proton donor" evidence="4">
    <location>
        <position position="50"/>
    </location>
</feature>
<organism evidence="8 9">
    <name type="scientific">Sistotremastrum niveocremeum HHB9708</name>
    <dbReference type="NCBI Taxonomy" id="1314777"/>
    <lineage>
        <taxon>Eukaryota</taxon>
        <taxon>Fungi</taxon>
        <taxon>Dikarya</taxon>
        <taxon>Basidiomycota</taxon>
        <taxon>Agaricomycotina</taxon>
        <taxon>Agaricomycetes</taxon>
        <taxon>Sistotremastrales</taxon>
        <taxon>Sistotremastraceae</taxon>
        <taxon>Sertulicium</taxon>
        <taxon>Sertulicium niveocremeum</taxon>
    </lineage>
</organism>
<name>A0A164SH46_9AGAM</name>
<dbReference type="EMBL" id="KV419415">
    <property type="protein sequence ID" value="KZS91476.1"/>
    <property type="molecule type" value="Genomic_DNA"/>
</dbReference>
<dbReference type="PROSITE" id="PS00062">
    <property type="entry name" value="ALDOKETO_REDUCTASE_2"/>
    <property type="match status" value="1"/>
</dbReference>
<dbReference type="OrthoDB" id="416253at2759"/>
<dbReference type="PIRSF" id="PIRSF000097">
    <property type="entry name" value="AKR"/>
    <property type="match status" value="1"/>
</dbReference>
<keyword evidence="2" id="KW-0521">NADP</keyword>
<evidence type="ECO:0000256" key="5">
    <source>
        <dbReference type="PIRSR" id="PIRSR000097-2"/>
    </source>
</evidence>
<evidence type="ECO:0000256" key="2">
    <source>
        <dbReference type="ARBA" id="ARBA00022857"/>
    </source>
</evidence>
<keyword evidence="3" id="KW-0560">Oxidoreductase</keyword>
<dbReference type="Gene3D" id="3.20.20.100">
    <property type="entry name" value="NADP-dependent oxidoreductase domain"/>
    <property type="match status" value="1"/>
</dbReference>
<dbReference type="PANTHER" id="PTHR43827">
    <property type="entry name" value="2,5-DIKETO-D-GLUCONIC ACID REDUCTASE"/>
    <property type="match status" value="1"/>
</dbReference>
<reference evidence="8 9" key="1">
    <citation type="journal article" date="2016" name="Mol. Biol. Evol.">
        <title>Comparative Genomics of Early-Diverging Mushroom-Forming Fungi Provides Insights into the Origins of Lignocellulose Decay Capabilities.</title>
        <authorList>
            <person name="Nagy L.G."/>
            <person name="Riley R."/>
            <person name="Tritt A."/>
            <person name="Adam C."/>
            <person name="Daum C."/>
            <person name="Floudas D."/>
            <person name="Sun H."/>
            <person name="Yadav J.S."/>
            <person name="Pangilinan J."/>
            <person name="Larsson K.H."/>
            <person name="Matsuura K."/>
            <person name="Barry K."/>
            <person name="Labutti K."/>
            <person name="Kuo R."/>
            <person name="Ohm R.A."/>
            <person name="Bhattacharya S.S."/>
            <person name="Shirouzu T."/>
            <person name="Yoshinaga Y."/>
            <person name="Martin F.M."/>
            <person name="Grigoriev I.V."/>
            <person name="Hibbett D.S."/>
        </authorList>
    </citation>
    <scope>NUCLEOTIDE SEQUENCE [LARGE SCALE GENOMIC DNA]</scope>
    <source>
        <strain evidence="8 9">HHB9708</strain>
    </source>
</reference>
<evidence type="ECO:0000313" key="9">
    <source>
        <dbReference type="Proteomes" id="UP000076722"/>
    </source>
</evidence>
<gene>
    <name evidence="8" type="ORF">SISNIDRAFT_550991</name>
</gene>
<evidence type="ECO:0000256" key="3">
    <source>
        <dbReference type="ARBA" id="ARBA00023002"/>
    </source>
</evidence>
<dbReference type="PRINTS" id="PR00069">
    <property type="entry name" value="ALDKETRDTASE"/>
</dbReference>
<dbReference type="InterPro" id="IPR036812">
    <property type="entry name" value="NAD(P)_OxRdtase_dom_sf"/>
</dbReference>
<protein>
    <submittedName>
        <fullName evidence="8">Aldo/keto reductase</fullName>
    </submittedName>
</protein>